<protein>
    <submittedName>
        <fullName evidence="1">Uncharacterized protein</fullName>
    </submittedName>
</protein>
<proteinExistence type="predicted"/>
<organism evidence="1 2">
    <name type="scientific">Oricola thermophila</name>
    <dbReference type="NCBI Taxonomy" id="2742145"/>
    <lineage>
        <taxon>Bacteria</taxon>
        <taxon>Pseudomonadati</taxon>
        <taxon>Pseudomonadota</taxon>
        <taxon>Alphaproteobacteria</taxon>
        <taxon>Hyphomicrobiales</taxon>
        <taxon>Ahrensiaceae</taxon>
        <taxon>Oricola</taxon>
    </lineage>
</organism>
<evidence type="ECO:0000313" key="1">
    <source>
        <dbReference type="EMBL" id="QKV17834.1"/>
    </source>
</evidence>
<evidence type="ECO:0000313" key="2">
    <source>
        <dbReference type="Proteomes" id="UP000509367"/>
    </source>
</evidence>
<reference evidence="1 2" key="1">
    <citation type="submission" date="2020-06" db="EMBL/GenBank/DDBJ databases">
        <title>Oricola thermophila sp. nov. isolated from a tidal sediments.</title>
        <authorList>
            <person name="Kwon K.K."/>
            <person name="Yang S.-H."/>
            <person name="Park M.-J."/>
        </authorList>
    </citation>
    <scope>NUCLEOTIDE SEQUENCE [LARGE SCALE GENOMIC DNA]</scope>
    <source>
        <strain evidence="1 2">MEBiC13590</strain>
    </source>
</reference>
<dbReference type="AlphaFoldDB" id="A0A6N1VA44"/>
<sequence length="81" mass="8947">MSDQFIEPVYVPDVFISGIAYAEEVAPNVWRIAFYSEQRSGLDGTREKHIIAKAIMPRAVITDCIKGTAAFLGGKVWAMKA</sequence>
<name>A0A6N1VA44_9HYPH</name>
<keyword evidence="2" id="KW-1185">Reference proteome</keyword>
<dbReference type="KEGG" id="orm:HTY61_04860"/>
<gene>
    <name evidence="1" type="ORF">HTY61_04860</name>
</gene>
<dbReference type="EMBL" id="CP054836">
    <property type="protein sequence ID" value="QKV17834.1"/>
    <property type="molecule type" value="Genomic_DNA"/>
</dbReference>
<dbReference type="Proteomes" id="UP000509367">
    <property type="component" value="Chromosome"/>
</dbReference>
<accession>A0A6N1VA44</accession>
<dbReference type="RefSeq" id="WP_175275731.1">
    <property type="nucleotide sequence ID" value="NZ_CP054836.1"/>
</dbReference>